<sequence length="489" mass="53655">MSDFSGHVVGAAADSTQSQQYVTIPPDPDDNTCSTPLPTKLSLLPLVFLIFYEVSGGPFGTEDSVGAAGPLLALVGFLIFPFIWSIPEALITAEMGTMFPEDGGYVVWVSSALGPYWGFQQGWMKWLSGVIDNALYPVLFLDYLKSAIPALDSGWPRILAILLLTLILTYLNYRGLTLVGWMAIALGVFSLLPFLVMGFISIPKLVPSRWLVVNLRSVDWNLYLNTLFWNLNYFDSISTLSGEVDNPKNTLPRSLFYALILIVMGYFFPLLIGTGAVPFDRELWSDGYFSDIAKDIGGVWLRLWVQIAAAVANIGMFVAEMSSDSFQLLGMAERGMLPEFFARRSKHGTPPVGILLSASGVVFLSWMSFEEIVAAENFLYCLGMILEFIAFIRLRMRYPNAVRPYKVPLGTVGVIGMCVPPTALICVVLALSSLKVAMVSLVIVVIGLVLRPCLGYAEKKRWLKFSTKADLHSLDENGDAAAATASLVD</sequence>
<comment type="caution">
    <text evidence="1">The sequence shown here is derived from an EMBL/GenBank/DDBJ whole genome shotgun (WGS) entry which is preliminary data.</text>
</comment>
<dbReference type="Proteomes" id="UP001057402">
    <property type="component" value="Chromosome 12"/>
</dbReference>
<protein>
    <submittedName>
        <fullName evidence="1">Uncharacterized protein</fullName>
    </submittedName>
</protein>
<gene>
    <name evidence="1" type="ORF">MLD38_039084</name>
</gene>
<name>A0ACB9L2G7_9MYRT</name>
<keyword evidence="2" id="KW-1185">Reference proteome</keyword>
<evidence type="ECO:0000313" key="2">
    <source>
        <dbReference type="Proteomes" id="UP001057402"/>
    </source>
</evidence>
<organism evidence="1 2">
    <name type="scientific">Melastoma candidum</name>
    <dbReference type="NCBI Taxonomy" id="119954"/>
    <lineage>
        <taxon>Eukaryota</taxon>
        <taxon>Viridiplantae</taxon>
        <taxon>Streptophyta</taxon>
        <taxon>Embryophyta</taxon>
        <taxon>Tracheophyta</taxon>
        <taxon>Spermatophyta</taxon>
        <taxon>Magnoliopsida</taxon>
        <taxon>eudicotyledons</taxon>
        <taxon>Gunneridae</taxon>
        <taxon>Pentapetalae</taxon>
        <taxon>rosids</taxon>
        <taxon>malvids</taxon>
        <taxon>Myrtales</taxon>
        <taxon>Melastomataceae</taxon>
        <taxon>Melastomatoideae</taxon>
        <taxon>Melastomateae</taxon>
        <taxon>Melastoma</taxon>
    </lineage>
</organism>
<reference evidence="2" key="1">
    <citation type="journal article" date="2023" name="Front. Plant Sci.">
        <title>Chromosomal-level genome assembly of Melastoma candidum provides insights into trichome evolution.</title>
        <authorList>
            <person name="Zhong Y."/>
            <person name="Wu W."/>
            <person name="Sun C."/>
            <person name="Zou P."/>
            <person name="Liu Y."/>
            <person name="Dai S."/>
            <person name="Zhou R."/>
        </authorList>
    </citation>
    <scope>NUCLEOTIDE SEQUENCE [LARGE SCALE GENOMIC DNA]</scope>
</reference>
<evidence type="ECO:0000313" key="1">
    <source>
        <dbReference type="EMBL" id="KAI4303456.1"/>
    </source>
</evidence>
<accession>A0ACB9L2G7</accession>
<proteinExistence type="predicted"/>
<dbReference type="EMBL" id="CM042891">
    <property type="protein sequence ID" value="KAI4303456.1"/>
    <property type="molecule type" value="Genomic_DNA"/>
</dbReference>